<evidence type="ECO:0000313" key="1">
    <source>
        <dbReference type="EMBL" id="CDQ10430.1"/>
    </source>
</evidence>
<dbReference type="Gene3D" id="2.120.10.90">
    <property type="entry name" value="DNA gyrase/topoisomerase IV, subunit A, C-terminal"/>
    <property type="match status" value="1"/>
</dbReference>
<organism evidence="1">
    <name type="scientific">Acidithiobacillus ferrivorans</name>
    <dbReference type="NCBI Taxonomy" id="160808"/>
    <lineage>
        <taxon>Bacteria</taxon>
        <taxon>Pseudomonadati</taxon>
        <taxon>Pseudomonadota</taxon>
        <taxon>Acidithiobacillia</taxon>
        <taxon>Acidithiobacillales</taxon>
        <taxon>Acidithiobacillaceae</taxon>
        <taxon>Acidithiobacillus</taxon>
    </lineage>
</organism>
<dbReference type="InterPro" id="IPR035516">
    <property type="entry name" value="Gyrase/topoIV_suA_C"/>
</dbReference>
<gene>
    <name evidence="1" type="ORF">AFERRI_400211</name>
</gene>
<dbReference type="GO" id="GO:0016853">
    <property type="term" value="F:isomerase activity"/>
    <property type="evidence" value="ECO:0007669"/>
    <property type="project" value="UniProtKB-KW"/>
</dbReference>
<name>A0A060UPS8_9PROT</name>
<proteinExistence type="predicted"/>
<accession>A0A060UPS8</accession>
<dbReference type="AlphaFoldDB" id="A0A060UPS8"/>
<keyword evidence="1" id="KW-0413">Isomerase</keyword>
<dbReference type="EC" id="5.99.1.-" evidence="1"/>
<reference evidence="1" key="1">
    <citation type="submission" date="2014-03" db="EMBL/GenBank/DDBJ databases">
        <authorList>
            <person name="Genoscope - CEA"/>
        </authorList>
    </citation>
    <scope>NUCLEOTIDE SEQUENCE [LARGE SCALE GENOMIC DNA]</scope>
    <source>
        <strain evidence="1">CF27</strain>
    </source>
</reference>
<protein>
    <submittedName>
        <fullName evidence="1">DNA topoisomerase IV subunit A</fullName>
        <ecNumber evidence="1">5.99.1.-</ecNumber>
    </submittedName>
</protein>
<sequence length="104" mass="10918">MESMTGGTAFITLDGTERPLPLIPVADIKAEVACLSSDGRGLILPVSEIKILPKGKGVKLLSLGDGFQVKSITLVHNGRVHGIPANRMDACRGHRAGKGRSLFG</sequence>
<comment type="caution">
    <text evidence="1">The sequence shown here is derived from an EMBL/GenBank/DDBJ whole genome shotgun (WGS) entry which is preliminary data.</text>
</comment>
<reference evidence="1" key="2">
    <citation type="submission" date="2014-07" db="EMBL/GenBank/DDBJ databases">
        <title>Initial genome analysis of the psychrotolerant acidophile Acidithiobacillus ferrivorans CF27: insights into iron and sulfur oxidation pathways and into biofilm formation.</title>
        <authorList>
            <person name="Talla E."/>
            <person name="Hedrich S."/>
            <person name="Mangenot S."/>
            <person name="Ji B."/>
            <person name="Johnson D.B."/>
            <person name="Barbe V."/>
            <person name="Bonnefoy V."/>
        </authorList>
    </citation>
    <scope>NUCLEOTIDE SEQUENCE [LARGE SCALE GENOMIC DNA]</scope>
    <source>
        <strain evidence="1">CF27</strain>
    </source>
</reference>
<dbReference type="SUPFAM" id="SSF101904">
    <property type="entry name" value="GyrA/ParC C-terminal domain-like"/>
    <property type="match status" value="1"/>
</dbReference>
<dbReference type="EMBL" id="CCCS020000035">
    <property type="protein sequence ID" value="CDQ10430.1"/>
    <property type="molecule type" value="Genomic_DNA"/>
</dbReference>